<comment type="caution">
    <text evidence="11">The sequence shown here is derived from an EMBL/GenBank/DDBJ whole genome shotgun (WGS) entry which is preliminary data.</text>
</comment>
<dbReference type="GO" id="GO:0003735">
    <property type="term" value="F:structural constituent of ribosome"/>
    <property type="evidence" value="ECO:0007669"/>
    <property type="project" value="InterPro"/>
</dbReference>
<dbReference type="SUPFAM" id="SSF55653">
    <property type="entry name" value="Ribosomal protein L9 C-domain"/>
    <property type="match status" value="1"/>
</dbReference>
<evidence type="ECO:0000259" key="10">
    <source>
        <dbReference type="Pfam" id="PF03948"/>
    </source>
</evidence>
<keyword evidence="5 7" id="KW-0687">Ribonucleoprotein</keyword>
<dbReference type="InterPro" id="IPR009027">
    <property type="entry name" value="Ribosomal_bL9/RNase_H1_N"/>
</dbReference>
<evidence type="ECO:0000256" key="5">
    <source>
        <dbReference type="ARBA" id="ARBA00023274"/>
    </source>
</evidence>
<reference evidence="11 12" key="1">
    <citation type="submission" date="2017-07" db="EMBL/GenBank/DDBJ databases">
        <title>Mechanisms for carbon and nitrogen cycling indicate functional differentiation within the Candidate Phyla Radiation.</title>
        <authorList>
            <person name="Danczak R.E."/>
            <person name="Johnston M.D."/>
            <person name="Kenah C."/>
            <person name="Slattery M."/>
            <person name="Wrighton K.C."/>
            <person name="Wilkins M.J."/>
        </authorList>
    </citation>
    <scope>NUCLEOTIDE SEQUENCE [LARGE SCALE GENOMIC DNA]</scope>
    <source>
        <strain evidence="11">Gr01-1014_77</strain>
    </source>
</reference>
<comment type="function">
    <text evidence="7">Binds to the 23S rRNA.</text>
</comment>
<dbReference type="Proteomes" id="UP000319613">
    <property type="component" value="Unassembled WGS sequence"/>
</dbReference>
<protein>
    <recommendedName>
        <fullName evidence="6 7">Large ribosomal subunit protein bL9</fullName>
    </recommendedName>
</protein>
<dbReference type="InterPro" id="IPR000244">
    <property type="entry name" value="Ribosomal_bL9"/>
</dbReference>
<gene>
    <name evidence="7" type="primary">rplI</name>
    <name evidence="11" type="ORF">G01um101477_141</name>
</gene>
<dbReference type="Gene3D" id="3.10.430.100">
    <property type="entry name" value="Ribosomal protein L9, C-terminal domain"/>
    <property type="match status" value="1"/>
</dbReference>
<evidence type="ECO:0000256" key="7">
    <source>
        <dbReference type="HAMAP-Rule" id="MF_00503"/>
    </source>
</evidence>
<dbReference type="PANTHER" id="PTHR21368">
    <property type="entry name" value="50S RIBOSOMAL PROTEIN L9"/>
    <property type="match status" value="1"/>
</dbReference>
<keyword evidence="8" id="KW-0175">Coiled coil</keyword>
<dbReference type="Gene3D" id="3.40.5.10">
    <property type="entry name" value="Ribosomal protein L9, N-terminal domain"/>
    <property type="match status" value="1"/>
</dbReference>
<dbReference type="InterPro" id="IPR036935">
    <property type="entry name" value="Ribosomal_bL9_N_sf"/>
</dbReference>
<comment type="similarity">
    <text evidence="1 7">Belongs to the bacterial ribosomal protein bL9 family.</text>
</comment>
<dbReference type="HAMAP" id="MF_00503">
    <property type="entry name" value="Ribosomal_bL9"/>
    <property type="match status" value="1"/>
</dbReference>
<evidence type="ECO:0000256" key="8">
    <source>
        <dbReference type="SAM" id="Coils"/>
    </source>
</evidence>
<evidence type="ECO:0000256" key="2">
    <source>
        <dbReference type="ARBA" id="ARBA00022730"/>
    </source>
</evidence>
<evidence type="ECO:0000256" key="6">
    <source>
        <dbReference type="ARBA" id="ARBA00035292"/>
    </source>
</evidence>
<dbReference type="InterPro" id="IPR020594">
    <property type="entry name" value="Ribosomal_bL9_bac/chp"/>
</dbReference>
<name>A0A554JD08_9BACT</name>
<dbReference type="GO" id="GO:0006412">
    <property type="term" value="P:translation"/>
    <property type="evidence" value="ECO:0007669"/>
    <property type="project" value="UniProtKB-UniRule"/>
</dbReference>
<sequence length="152" mass="17043">MQVVFIKELSGTGKKGEVKEFNDGYARNFLISKGYAVPATPQIISKIQNEKAQADAKKKKEIEQAQKLKDDFASRTFTLAVKVGDKGQIFGSVHEKDVLARIKEKMKLELEKNQIILPKIKGLGEYEFDIKLTSGITAKSKIKLINENDSKK</sequence>
<evidence type="ECO:0000313" key="12">
    <source>
        <dbReference type="Proteomes" id="UP000319613"/>
    </source>
</evidence>
<dbReference type="GO" id="GO:1990904">
    <property type="term" value="C:ribonucleoprotein complex"/>
    <property type="evidence" value="ECO:0007669"/>
    <property type="project" value="UniProtKB-KW"/>
</dbReference>
<feature type="coiled-coil region" evidence="8">
    <location>
        <begin position="44"/>
        <end position="71"/>
    </location>
</feature>
<organism evidence="11 12">
    <name type="scientific">Candidatus Doudnabacteria bacterium Gr01-1014_77</name>
    <dbReference type="NCBI Taxonomy" id="2017133"/>
    <lineage>
        <taxon>Bacteria</taxon>
        <taxon>Candidatus Doudnaibacteriota</taxon>
    </lineage>
</organism>
<feature type="domain" description="Large ribosomal subunit protein bL9 C-terminal" evidence="10">
    <location>
        <begin position="63"/>
        <end position="143"/>
    </location>
</feature>
<proteinExistence type="inferred from homology"/>
<dbReference type="InterPro" id="IPR036791">
    <property type="entry name" value="Ribosomal_bL9_C_sf"/>
</dbReference>
<dbReference type="SUPFAM" id="SSF55658">
    <property type="entry name" value="L9 N-domain-like"/>
    <property type="match status" value="1"/>
</dbReference>
<feature type="domain" description="Ribosomal protein L9" evidence="9">
    <location>
        <begin position="1"/>
        <end position="46"/>
    </location>
</feature>
<evidence type="ECO:0000313" key="11">
    <source>
        <dbReference type="EMBL" id="TSC66283.1"/>
    </source>
</evidence>
<dbReference type="Pfam" id="PF01281">
    <property type="entry name" value="Ribosomal_L9_N"/>
    <property type="match status" value="1"/>
</dbReference>
<keyword evidence="4 7" id="KW-0689">Ribosomal protein</keyword>
<evidence type="ECO:0000256" key="3">
    <source>
        <dbReference type="ARBA" id="ARBA00022884"/>
    </source>
</evidence>
<dbReference type="InterPro" id="IPR020069">
    <property type="entry name" value="Ribosomal_bL9_C"/>
</dbReference>
<dbReference type="GO" id="GO:0019843">
    <property type="term" value="F:rRNA binding"/>
    <property type="evidence" value="ECO:0007669"/>
    <property type="project" value="UniProtKB-UniRule"/>
</dbReference>
<dbReference type="AlphaFoldDB" id="A0A554JD08"/>
<accession>A0A554JD08</accession>
<dbReference type="NCBIfam" id="TIGR00158">
    <property type="entry name" value="L9"/>
    <property type="match status" value="1"/>
</dbReference>
<keyword evidence="3 7" id="KW-0694">RNA-binding</keyword>
<dbReference type="InterPro" id="IPR020070">
    <property type="entry name" value="Ribosomal_bL9_N"/>
</dbReference>
<evidence type="ECO:0000259" key="9">
    <source>
        <dbReference type="Pfam" id="PF01281"/>
    </source>
</evidence>
<dbReference type="EMBL" id="VMFF01000009">
    <property type="protein sequence ID" value="TSC66283.1"/>
    <property type="molecule type" value="Genomic_DNA"/>
</dbReference>
<dbReference type="GO" id="GO:0005840">
    <property type="term" value="C:ribosome"/>
    <property type="evidence" value="ECO:0007669"/>
    <property type="project" value="UniProtKB-KW"/>
</dbReference>
<dbReference type="Pfam" id="PF03948">
    <property type="entry name" value="Ribosomal_L9_C"/>
    <property type="match status" value="1"/>
</dbReference>
<keyword evidence="2 7" id="KW-0699">rRNA-binding</keyword>
<evidence type="ECO:0000256" key="4">
    <source>
        <dbReference type="ARBA" id="ARBA00022980"/>
    </source>
</evidence>
<evidence type="ECO:0000256" key="1">
    <source>
        <dbReference type="ARBA" id="ARBA00010605"/>
    </source>
</evidence>